<dbReference type="Proteomes" id="UP000319557">
    <property type="component" value="Chromosome"/>
</dbReference>
<dbReference type="InterPro" id="IPR009061">
    <property type="entry name" value="DNA-bd_dom_put_sf"/>
</dbReference>
<dbReference type="AlphaFoldDB" id="A0A517LTZ5"/>
<dbReference type="Gene3D" id="1.10.238.160">
    <property type="match status" value="1"/>
</dbReference>
<gene>
    <name evidence="2" type="ORF">EC9_02590</name>
</gene>
<feature type="domain" description="Helix-turn-helix" evidence="1">
    <location>
        <begin position="13"/>
        <end position="61"/>
    </location>
</feature>
<keyword evidence="3" id="KW-1185">Reference proteome</keyword>
<dbReference type="Pfam" id="PF12728">
    <property type="entry name" value="HTH_17"/>
    <property type="match status" value="1"/>
</dbReference>
<reference evidence="2 3" key="1">
    <citation type="submission" date="2019-02" db="EMBL/GenBank/DDBJ databases">
        <title>Deep-cultivation of Planctomycetes and their phenomic and genomic characterization uncovers novel biology.</title>
        <authorList>
            <person name="Wiegand S."/>
            <person name="Jogler M."/>
            <person name="Boedeker C."/>
            <person name="Pinto D."/>
            <person name="Vollmers J."/>
            <person name="Rivas-Marin E."/>
            <person name="Kohn T."/>
            <person name="Peeters S.H."/>
            <person name="Heuer A."/>
            <person name="Rast P."/>
            <person name="Oberbeckmann S."/>
            <person name="Bunk B."/>
            <person name="Jeske O."/>
            <person name="Meyerdierks A."/>
            <person name="Storesund J.E."/>
            <person name="Kallscheuer N."/>
            <person name="Luecker S."/>
            <person name="Lage O.M."/>
            <person name="Pohl T."/>
            <person name="Merkel B.J."/>
            <person name="Hornburger P."/>
            <person name="Mueller R.-W."/>
            <person name="Bruemmer F."/>
            <person name="Labrenz M."/>
            <person name="Spormann A.M."/>
            <person name="Op den Camp H."/>
            <person name="Overmann J."/>
            <person name="Amann R."/>
            <person name="Jetten M.S.M."/>
            <person name="Mascher T."/>
            <person name="Medema M.H."/>
            <person name="Devos D.P."/>
            <person name="Kaster A.-K."/>
            <person name="Ovreas L."/>
            <person name="Rohde M."/>
            <person name="Galperin M.Y."/>
            <person name="Jogler C."/>
        </authorList>
    </citation>
    <scope>NUCLEOTIDE SEQUENCE [LARGE SCALE GENOMIC DNA]</scope>
    <source>
        <strain evidence="2 3">EC9</strain>
    </source>
</reference>
<protein>
    <submittedName>
        <fullName evidence="2">Prophage CP4-57 regulatory protein (AlpA)</fullName>
    </submittedName>
</protein>
<organism evidence="2 3">
    <name type="scientific">Rosistilla ulvae</name>
    <dbReference type="NCBI Taxonomy" id="1930277"/>
    <lineage>
        <taxon>Bacteria</taxon>
        <taxon>Pseudomonadati</taxon>
        <taxon>Planctomycetota</taxon>
        <taxon>Planctomycetia</taxon>
        <taxon>Pirellulales</taxon>
        <taxon>Pirellulaceae</taxon>
        <taxon>Rosistilla</taxon>
    </lineage>
</organism>
<evidence type="ECO:0000313" key="2">
    <source>
        <dbReference type="EMBL" id="QDS86101.1"/>
    </source>
</evidence>
<dbReference type="EMBL" id="CP036261">
    <property type="protein sequence ID" value="QDS86101.1"/>
    <property type="molecule type" value="Genomic_DNA"/>
</dbReference>
<dbReference type="InterPro" id="IPR041657">
    <property type="entry name" value="HTH_17"/>
</dbReference>
<evidence type="ECO:0000259" key="1">
    <source>
        <dbReference type="Pfam" id="PF12728"/>
    </source>
</evidence>
<proteinExistence type="predicted"/>
<name>A0A517LTZ5_9BACT</name>
<sequence>MTTQIPPDAPARLLDVGGVAALLGVSERHVYRLADAGKMPRPIKLGGANRWDRLTLEQWVDDGCPSIARTRTGGPRR</sequence>
<dbReference type="KEGG" id="ruv:EC9_02590"/>
<dbReference type="OrthoDB" id="291753at2"/>
<evidence type="ECO:0000313" key="3">
    <source>
        <dbReference type="Proteomes" id="UP000319557"/>
    </source>
</evidence>
<dbReference type="SUPFAM" id="SSF46955">
    <property type="entry name" value="Putative DNA-binding domain"/>
    <property type="match status" value="1"/>
</dbReference>
<dbReference type="RefSeq" id="WP_145341688.1">
    <property type="nucleotide sequence ID" value="NZ_CP036261.1"/>
</dbReference>
<accession>A0A517LTZ5</accession>